<feature type="binding site" evidence="10">
    <location>
        <begin position="298"/>
        <end position="301"/>
    </location>
    <ligand>
        <name>NAD(+)</name>
        <dbReference type="ChEBI" id="CHEBI:57540"/>
    </ligand>
</feature>
<dbReference type="Pfam" id="PF01262">
    <property type="entry name" value="AlaDh_PNT_C"/>
    <property type="match status" value="1"/>
</dbReference>
<comment type="function">
    <text evidence="6">May play a role in cell wall synthesis as L-alanine is an important constituent of the peptidoglycan layer.</text>
</comment>
<dbReference type="EC" id="1.4.1.1" evidence="7"/>
<dbReference type="PANTHER" id="PTHR42795">
    <property type="entry name" value="ALANINE DEHYDROGENASE"/>
    <property type="match status" value="1"/>
</dbReference>
<feature type="binding site" evidence="10">
    <location>
        <position position="219"/>
    </location>
    <ligand>
        <name>NAD(+)</name>
        <dbReference type="ChEBI" id="CHEBI:57540"/>
    </ligand>
</feature>
<comment type="catalytic activity">
    <reaction evidence="5 7">
        <text>L-alanine + NAD(+) + H2O = pyruvate + NH4(+) + NADH + H(+)</text>
        <dbReference type="Rhea" id="RHEA:18405"/>
        <dbReference type="ChEBI" id="CHEBI:15361"/>
        <dbReference type="ChEBI" id="CHEBI:15377"/>
        <dbReference type="ChEBI" id="CHEBI:15378"/>
        <dbReference type="ChEBI" id="CHEBI:28938"/>
        <dbReference type="ChEBI" id="CHEBI:57540"/>
        <dbReference type="ChEBI" id="CHEBI:57945"/>
        <dbReference type="ChEBI" id="CHEBI:57972"/>
        <dbReference type="EC" id="1.4.1.1"/>
    </reaction>
</comment>
<dbReference type="InterPro" id="IPR007886">
    <property type="entry name" value="AlaDH/PNT_N"/>
</dbReference>
<dbReference type="PIRSF" id="PIRSF000183">
    <property type="entry name" value="Alanine_dh"/>
    <property type="match status" value="1"/>
</dbReference>
<feature type="binding site" evidence="10">
    <location>
        <begin position="266"/>
        <end position="269"/>
    </location>
    <ligand>
        <name>NAD(+)</name>
        <dbReference type="ChEBI" id="CHEBI:57540"/>
    </ligand>
</feature>
<sequence length="370" mass="40141">MKIGIPKEIKAQENRVGVTPSGVIELVKHKHEVYVEKNAGLGSGFTDDDYKKAGAIILDNPAEIWTKEMIIKVKEPLESEYKFFYEGQIIFTYFHLASDKALTKALLDAKVTAIAYETIQLEDNSLPLLRPMSEVAGRLAVANAMYFMFKTTGGSGLLMNGTPGTERAKVTVIGGGVAGTAAANMAASIGCDVTLIEFNENRIRQLYHLFGKQVHILKSNHANIEKSVLASDVVISTVLIPGASAPKLVTEEMVKKMKKNSIIIDVAIDQGGSVETITKATTHDNPTFIMHDVIHYSVANMPGAVPRTSTIALTNATIQYALAIANTDFKTLCKTHPPIRKGIQTVEGKLVFAPVAEAHNLEYVDVLSIC</sequence>
<dbReference type="SMART" id="SM01002">
    <property type="entry name" value="AlaDh_PNT_C"/>
    <property type="match status" value="1"/>
</dbReference>
<dbReference type="FunFam" id="3.40.50.720:FF:000433">
    <property type="entry name" value="Alanine dehydrogenase 1"/>
    <property type="match status" value="1"/>
</dbReference>
<evidence type="ECO:0000256" key="10">
    <source>
        <dbReference type="PIRSR" id="PIRSR000183-3"/>
    </source>
</evidence>
<dbReference type="CDD" id="cd05305">
    <property type="entry name" value="L-AlaDH"/>
    <property type="match status" value="1"/>
</dbReference>
<keyword evidence="4 7" id="KW-0520">NAD</keyword>
<dbReference type="Proteomes" id="UP000004057">
    <property type="component" value="Unassembled WGS sequence"/>
</dbReference>
<dbReference type="GO" id="GO:0042853">
    <property type="term" value="P:L-alanine catabolic process"/>
    <property type="evidence" value="ECO:0007669"/>
    <property type="project" value="InterPro"/>
</dbReference>
<feature type="binding site" evidence="9">
    <location>
        <position position="74"/>
    </location>
    <ligand>
        <name>substrate</name>
    </ligand>
</feature>
<dbReference type="SUPFAM" id="SSF51735">
    <property type="entry name" value="NAD(P)-binding Rossmann-fold domains"/>
    <property type="match status" value="1"/>
</dbReference>
<evidence type="ECO:0000256" key="5">
    <source>
        <dbReference type="ARBA" id="ARBA00049277"/>
    </source>
</evidence>
<keyword evidence="10" id="KW-0547">Nucleotide-binding</keyword>
<feature type="domain" description="Alanine dehydrogenase/pyridine nucleotide transhydrogenase NAD(H)-binding" evidence="11">
    <location>
        <begin position="148"/>
        <end position="297"/>
    </location>
</feature>
<reference evidence="13 14" key="1">
    <citation type="journal article" date="2012" name="J. Proteome Res.">
        <title>Application of Spiroplasma melliferum proteogenomic profiling for the discovery of virulence factors and pathogenicity mechanisms in host-associated spiroplasmas.</title>
        <authorList>
            <person name="Alexeev D."/>
            <person name="Kostrjukova E."/>
            <person name="Aliper A."/>
            <person name="Popenko A."/>
            <person name="Bazaleev N."/>
            <person name="Tyakht A."/>
            <person name="Selezneva O."/>
            <person name="Akopian T."/>
            <person name="Prichodko E."/>
            <person name="Kondratov I."/>
            <person name="Chukin M."/>
            <person name="Demina I."/>
            <person name="Galyamina M."/>
            <person name="Kamashev D."/>
            <person name="Vanyushkina A."/>
            <person name="Ladygina V."/>
            <person name="Levitskii S."/>
            <person name="Lazarev V."/>
            <person name="Govorun V."/>
        </authorList>
    </citation>
    <scope>NUCLEOTIDE SEQUENCE [LARGE SCALE GENOMIC DNA]</scope>
    <source>
        <strain evidence="13 14">KC3</strain>
    </source>
</reference>
<feature type="binding site" evidence="10">
    <location>
        <position position="133"/>
    </location>
    <ligand>
        <name>NAD(+)</name>
        <dbReference type="ChEBI" id="CHEBI:57540"/>
    </ligand>
</feature>
<proteinExistence type="inferred from homology"/>
<evidence type="ECO:0000256" key="1">
    <source>
        <dbReference type="ARBA" id="ARBA00005206"/>
    </source>
</evidence>
<gene>
    <name evidence="13" type="ORF">SPM_004815</name>
</gene>
<dbReference type="RefSeq" id="WP_004028402.1">
    <property type="nucleotide sequence ID" value="NZ_AGBZ02000004.1"/>
</dbReference>
<feature type="domain" description="Alanine dehydrogenase/pyridine nucleotide transhydrogenase N-terminal" evidence="12">
    <location>
        <begin position="4"/>
        <end position="136"/>
    </location>
</feature>
<feature type="active site" description="Proton donor/acceptor" evidence="8">
    <location>
        <position position="95"/>
    </location>
</feature>
<dbReference type="Gene3D" id="3.40.50.720">
    <property type="entry name" value="NAD(P)-binding Rossmann-like Domain"/>
    <property type="match status" value="2"/>
</dbReference>
<organism evidence="13 14">
    <name type="scientific">Spiroplasma melliferum KC3</name>
    <dbReference type="NCBI Taxonomy" id="570509"/>
    <lineage>
        <taxon>Bacteria</taxon>
        <taxon>Bacillati</taxon>
        <taxon>Mycoplasmatota</taxon>
        <taxon>Mollicutes</taxon>
        <taxon>Entomoplasmatales</taxon>
        <taxon>Spiroplasmataceae</taxon>
        <taxon>Spiroplasma</taxon>
    </lineage>
</organism>
<evidence type="ECO:0000256" key="7">
    <source>
        <dbReference type="PIRNR" id="PIRNR000183"/>
    </source>
</evidence>
<dbReference type="InterPro" id="IPR007698">
    <property type="entry name" value="AlaDH/PNT_NAD(H)-bd"/>
</dbReference>
<accession>A0AAI9X0C6</accession>
<evidence type="ECO:0000256" key="9">
    <source>
        <dbReference type="PIRSR" id="PIRSR000183-2"/>
    </source>
</evidence>
<name>A0AAI9X0C6_SPIME</name>
<dbReference type="InterPro" id="IPR008141">
    <property type="entry name" value="Ala_DH"/>
</dbReference>
<comment type="caution">
    <text evidence="13">The sequence shown here is derived from an EMBL/GenBank/DDBJ whole genome shotgun (WGS) entry which is preliminary data.</text>
</comment>
<comment type="pathway">
    <text evidence="1">Amino-acid degradation; L-alanine degradation via dehydrogenase pathway; NH(3) and pyruvate from L-alanine: step 1/1.</text>
</comment>
<feature type="active site" description="Proton donor/acceptor" evidence="8">
    <location>
        <position position="269"/>
    </location>
</feature>
<dbReference type="GO" id="GO:0000286">
    <property type="term" value="F:alanine dehydrogenase activity"/>
    <property type="evidence" value="ECO:0007669"/>
    <property type="project" value="UniProtKB-UniRule"/>
</dbReference>
<evidence type="ECO:0000256" key="6">
    <source>
        <dbReference type="ARBA" id="ARBA00056662"/>
    </source>
</evidence>
<evidence type="ECO:0000256" key="3">
    <source>
        <dbReference type="ARBA" id="ARBA00023002"/>
    </source>
</evidence>
<dbReference type="NCBIfam" id="TIGR00518">
    <property type="entry name" value="alaDH"/>
    <property type="match status" value="1"/>
</dbReference>
<comment type="similarity">
    <text evidence="2 7">Belongs to the AlaDH/PNT family.</text>
</comment>
<evidence type="ECO:0000256" key="2">
    <source>
        <dbReference type="ARBA" id="ARBA00005689"/>
    </source>
</evidence>
<feature type="binding site" evidence="9">
    <location>
        <position position="15"/>
    </location>
    <ligand>
        <name>substrate</name>
    </ligand>
</feature>
<feature type="binding site" evidence="10">
    <location>
        <position position="202"/>
    </location>
    <ligand>
        <name>NAD(+)</name>
        <dbReference type="ChEBI" id="CHEBI:57540"/>
    </ligand>
</feature>
<evidence type="ECO:0000259" key="12">
    <source>
        <dbReference type="SMART" id="SM01003"/>
    </source>
</evidence>
<evidence type="ECO:0000259" key="11">
    <source>
        <dbReference type="SMART" id="SM01002"/>
    </source>
</evidence>
<evidence type="ECO:0000256" key="4">
    <source>
        <dbReference type="ARBA" id="ARBA00023027"/>
    </source>
</evidence>
<protein>
    <recommendedName>
        <fullName evidence="7">Alanine dehydrogenase</fullName>
        <ecNumber evidence="7">1.4.1.1</ecNumber>
    </recommendedName>
</protein>
<evidence type="ECO:0000313" key="14">
    <source>
        <dbReference type="Proteomes" id="UP000004057"/>
    </source>
</evidence>
<dbReference type="SMART" id="SM01003">
    <property type="entry name" value="AlaDh_PNT_N"/>
    <property type="match status" value="1"/>
</dbReference>
<dbReference type="GO" id="GO:0000166">
    <property type="term" value="F:nucleotide binding"/>
    <property type="evidence" value="ECO:0007669"/>
    <property type="project" value="UniProtKB-KW"/>
</dbReference>
<evidence type="ECO:0000256" key="8">
    <source>
        <dbReference type="PIRSR" id="PIRSR000183-1"/>
    </source>
</evidence>
<dbReference type="SUPFAM" id="SSF52283">
    <property type="entry name" value="Formate/glycerate dehydrogenase catalytic domain-like"/>
    <property type="match status" value="1"/>
</dbReference>
<dbReference type="AlphaFoldDB" id="A0AAI9X0C6"/>
<dbReference type="PANTHER" id="PTHR42795:SF1">
    <property type="entry name" value="ALANINE DEHYDROGENASE"/>
    <property type="match status" value="1"/>
</dbReference>
<evidence type="ECO:0000313" key="13">
    <source>
        <dbReference type="EMBL" id="KAI92062.1"/>
    </source>
</evidence>
<dbReference type="EMBL" id="AGBZ02000004">
    <property type="protein sequence ID" value="KAI92062.1"/>
    <property type="molecule type" value="Genomic_DNA"/>
</dbReference>
<keyword evidence="3 7" id="KW-0560">Oxidoreductase</keyword>
<dbReference type="GO" id="GO:0005886">
    <property type="term" value="C:plasma membrane"/>
    <property type="evidence" value="ECO:0007669"/>
    <property type="project" value="TreeGrafter"/>
</dbReference>
<dbReference type="Pfam" id="PF05222">
    <property type="entry name" value="AlaDh_PNT_N"/>
    <property type="match status" value="1"/>
</dbReference>
<feature type="binding site" evidence="10">
    <location>
        <begin position="238"/>
        <end position="239"/>
    </location>
    <ligand>
        <name>NAD(+)</name>
        <dbReference type="ChEBI" id="CHEBI:57540"/>
    </ligand>
</feature>
<dbReference type="InterPro" id="IPR036291">
    <property type="entry name" value="NAD(P)-bd_dom_sf"/>
</dbReference>